<evidence type="ECO:0000256" key="6">
    <source>
        <dbReference type="ARBA" id="ARBA00023136"/>
    </source>
</evidence>
<dbReference type="CDD" id="cd06261">
    <property type="entry name" value="TM_PBP2"/>
    <property type="match status" value="1"/>
</dbReference>
<reference evidence="9 10" key="1">
    <citation type="submission" date="2018-11" db="EMBL/GenBank/DDBJ databases">
        <title>Genomic Encyclopedia of Type Strains, Phase IV (KMG-IV): sequencing the most valuable type-strain genomes for metagenomic binning, comparative biology and taxonomic classification.</title>
        <authorList>
            <person name="Goeker M."/>
        </authorList>
    </citation>
    <scope>NUCLEOTIDE SEQUENCE [LARGE SCALE GENOMIC DNA]</scope>
    <source>
        <strain evidence="9 10">DSM 26537</strain>
    </source>
</reference>
<feature type="transmembrane region" description="Helical" evidence="7">
    <location>
        <begin position="20"/>
        <end position="44"/>
    </location>
</feature>
<keyword evidence="6 7" id="KW-0472">Membrane</keyword>
<sequence>MSNSNSKSEIQRRKKKTIEYGRFGYFFIAPFFIVYLIFSLWPLLYTLGLSFYEYYASNGGASYVGPNFIGLKNYMSEIKLFITDFSKILGNIAGSPQSIGNAFYNTFYIWFFNFVPQILLSLLLASWFTDIRIKLKGQGGFKVMMYMPNIITAATIAALFYSLFAVGGPGDQFLVGLGLKEKTFDLLNDTGFRRLLIAFIQFWMWYGNTMIILIAGVLGISPSLFEAAMVDGATSKQIYRNVTLPLLKPILLYTLVTSAIGGMQMFDIPKLMIKKAADYKTETISMYIFKHGISTRNLGKGATASVLLFVVTLILSLILFYIMRDKDEIKERKENKKYMKKIGKE</sequence>
<dbReference type="OrthoDB" id="9787541at2"/>
<dbReference type="PANTHER" id="PTHR30193">
    <property type="entry name" value="ABC TRANSPORTER PERMEASE PROTEIN"/>
    <property type="match status" value="1"/>
</dbReference>
<organism evidence="9 10">
    <name type="scientific">Mobilisporobacter senegalensis</name>
    <dbReference type="NCBI Taxonomy" id="1329262"/>
    <lineage>
        <taxon>Bacteria</taxon>
        <taxon>Bacillati</taxon>
        <taxon>Bacillota</taxon>
        <taxon>Clostridia</taxon>
        <taxon>Lachnospirales</taxon>
        <taxon>Lachnospiraceae</taxon>
        <taxon>Mobilisporobacter</taxon>
    </lineage>
</organism>
<dbReference type="AlphaFoldDB" id="A0A3N1XWJ1"/>
<dbReference type="Gene3D" id="1.10.3720.10">
    <property type="entry name" value="MetI-like"/>
    <property type="match status" value="1"/>
</dbReference>
<feature type="transmembrane region" description="Helical" evidence="7">
    <location>
        <begin position="302"/>
        <end position="323"/>
    </location>
</feature>
<keyword evidence="10" id="KW-1185">Reference proteome</keyword>
<gene>
    <name evidence="9" type="ORF">EDD66_103243</name>
</gene>
<keyword evidence="5 7" id="KW-1133">Transmembrane helix</keyword>
<comment type="subcellular location">
    <subcellularLocation>
        <location evidence="1 7">Cell membrane</location>
        <topology evidence="1 7">Multi-pass membrane protein</topology>
    </subcellularLocation>
</comment>
<protein>
    <submittedName>
        <fullName evidence="9">Carbohydrate ABC transporter membrane protein 1 (CUT1 family)</fullName>
    </submittedName>
</protein>
<feature type="transmembrane region" description="Helical" evidence="7">
    <location>
        <begin position="203"/>
        <end position="225"/>
    </location>
</feature>
<comment type="similarity">
    <text evidence="7">Belongs to the binding-protein-dependent transport system permease family.</text>
</comment>
<keyword evidence="3" id="KW-1003">Cell membrane</keyword>
<dbReference type="InterPro" id="IPR000515">
    <property type="entry name" value="MetI-like"/>
</dbReference>
<feature type="domain" description="ABC transmembrane type-1" evidence="8">
    <location>
        <begin position="103"/>
        <end position="319"/>
    </location>
</feature>
<dbReference type="InterPro" id="IPR051393">
    <property type="entry name" value="ABC_transporter_permease"/>
</dbReference>
<accession>A0A3N1XWJ1</accession>
<keyword evidence="4 7" id="KW-0812">Transmembrane</keyword>
<evidence type="ECO:0000313" key="9">
    <source>
        <dbReference type="EMBL" id="ROR29307.1"/>
    </source>
</evidence>
<evidence type="ECO:0000256" key="5">
    <source>
        <dbReference type="ARBA" id="ARBA00022989"/>
    </source>
</evidence>
<evidence type="ECO:0000313" key="10">
    <source>
        <dbReference type="Proteomes" id="UP000273083"/>
    </source>
</evidence>
<dbReference type="GO" id="GO:0005886">
    <property type="term" value="C:plasma membrane"/>
    <property type="evidence" value="ECO:0007669"/>
    <property type="project" value="UniProtKB-SubCell"/>
</dbReference>
<comment type="caution">
    <text evidence="9">The sequence shown here is derived from an EMBL/GenBank/DDBJ whole genome shotgun (WGS) entry which is preliminary data.</text>
</comment>
<feature type="transmembrane region" description="Helical" evidence="7">
    <location>
        <begin position="143"/>
        <end position="164"/>
    </location>
</feature>
<dbReference type="PANTHER" id="PTHR30193:SF37">
    <property type="entry name" value="INNER MEMBRANE ABC TRANSPORTER PERMEASE PROTEIN YCJO"/>
    <property type="match status" value="1"/>
</dbReference>
<evidence type="ECO:0000256" key="1">
    <source>
        <dbReference type="ARBA" id="ARBA00004651"/>
    </source>
</evidence>
<evidence type="ECO:0000259" key="8">
    <source>
        <dbReference type="PROSITE" id="PS50928"/>
    </source>
</evidence>
<proteinExistence type="inferred from homology"/>
<dbReference type="SUPFAM" id="SSF161098">
    <property type="entry name" value="MetI-like"/>
    <property type="match status" value="1"/>
</dbReference>
<dbReference type="EMBL" id="RJVG01000003">
    <property type="protein sequence ID" value="ROR29307.1"/>
    <property type="molecule type" value="Genomic_DNA"/>
</dbReference>
<evidence type="ECO:0000256" key="4">
    <source>
        <dbReference type="ARBA" id="ARBA00022692"/>
    </source>
</evidence>
<dbReference type="GO" id="GO:0055085">
    <property type="term" value="P:transmembrane transport"/>
    <property type="evidence" value="ECO:0007669"/>
    <property type="project" value="InterPro"/>
</dbReference>
<evidence type="ECO:0000256" key="2">
    <source>
        <dbReference type="ARBA" id="ARBA00022448"/>
    </source>
</evidence>
<evidence type="ECO:0000256" key="3">
    <source>
        <dbReference type="ARBA" id="ARBA00022475"/>
    </source>
</evidence>
<dbReference type="InterPro" id="IPR035906">
    <property type="entry name" value="MetI-like_sf"/>
</dbReference>
<name>A0A3N1XWJ1_9FIRM</name>
<evidence type="ECO:0000256" key="7">
    <source>
        <dbReference type="RuleBase" id="RU363032"/>
    </source>
</evidence>
<feature type="transmembrane region" description="Helical" evidence="7">
    <location>
        <begin position="246"/>
        <end position="266"/>
    </location>
</feature>
<dbReference type="Proteomes" id="UP000273083">
    <property type="component" value="Unassembled WGS sequence"/>
</dbReference>
<dbReference type="RefSeq" id="WP_123608749.1">
    <property type="nucleotide sequence ID" value="NZ_RJVG01000003.1"/>
</dbReference>
<keyword evidence="2 7" id="KW-0813">Transport</keyword>
<dbReference type="Pfam" id="PF00528">
    <property type="entry name" value="BPD_transp_1"/>
    <property type="match status" value="1"/>
</dbReference>
<feature type="transmembrane region" description="Helical" evidence="7">
    <location>
        <begin position="107"/>
        <end position="131"/>
    </location>
</feature>
<dbReference type="PROSITE" id="PS50928">
    <property type="entry name" value="ABC_TM1"/>
    <property type="match status" value="1"/>
</dbReference>